<dbReference type="InterPro" id="IPR025286">
    <property type="entry name" value="MOFRL_assoc_dom"/>
</dbReference>
<sequence>MGWDVADSLPDPVRAPLQALLAGVEAVRGDRAVEDALLSRHRGLLPEKAAVIALGKAAEAMVRGAVRAAEKIGFEKVGDPPFSSLFVVTRHGHLSADFPAAMGQRFSQVQCHEGGHPLPDVDSLAAGAALLEWCAALPPQQPVLVLLSGGASAVVEALHDPVTLTQWRALNDWLLGSGWPIEQMNRVRAQFSRIKGGGLARALGRRPITALVISDIPSDDFMLVGSGPLSPLPAPAPETWQQLPRPFCDMPLIEAPKPSAIPLYCVADNRRAREAAAAEMNGEAVVLDTPLIGDVERVAQRLLAVPQPVIAGGEPTVRLPDQPGRGGRAQHLALRMAQAIAGTESVFIALGTDGNDGPTPHAGAWVDGKTWARAEQAGLDPAGALAQADSGRVLAALGQTIDTGPTGTNVMDLFYFSPAAR</sequence>
<dbReference type="SUPFAM" id="SSF82544">
    <property type="entry name" value="GckA/TtuD-like"/>
    <property type="match status" value="1"/>
</dbReference>
<name>A0A1N6DQ91_9GAMM</name>
<reference evidence="3 4" key="1">
    <citation type="submission" date="2016-11" db="EMBL/GenBank/DDBJ databases">
        <authorList>
            <person name="Jaros S."/>
            <person name="Januszkiewicz K."/>
            <person name="Wedrychowicz H."/>
        </authorList>
    </citation>
    <scope>NUCLEOTIDE SEQUENCE [LARGE SCALE GENOMIC DNA]</scope>
    <source>
        <strain evidence="3 4">DSM 17737</strain>
    </source>
</reference>
<organism evidence="3 4">
    <name type="scientific">Sulfurivirga caldicuralii</name>
    <dbReference type="NCBI Taxonomy" id="364032"/>
    <lineage>
        <taxon>Bacteria</taxon>
        <taxon>Pseudomonadati</taxon>
        <taxon>Pseudomonadota</taxon>
        <taxon>Gammaproteobacteria</taxon>
        <taxon>Thiotrichales</taxon>
        <taxon>Piscirickettsiaceae</taxon>
        <taxon>Sulfurivirga</taxon>
    </lineage>
</organism>
<dbReference type="GO" id="GO:0005737">
    <property type="term" value="C:cytoplasm"/>
    <property type="evidence" value="ECO:0007669"/>
    <property type="project" value="TreeGrafter"/>
</dbReference>
<feature type="domain" description="MOFRL-associated" evidence="2">
    <location>
        <begin position="19"/>
        <end position="236"/>
    </location>
</feature>
<dbReference type="Proteomes" id="UP000198461">
    <property type="component" value="Unassembled WGS sequence"/>
</dbReference>
<evidence type="ECO:0000259" key="2">
    <source>
        <dbReference type="Pfam" id="PF13660"/>
    </source>
</evidence>
<dbReference type="PANTHER" id="PTHR12227">
    <property type="entry name" value="GLYCERATE KINASE"/>
    <property type="match status" value="1"/>
</dbReference>
<keyword evidence="4" id="KW-1185">Reference proteome</keyword>
<dbReference type="Pfam" id="PF05161">
    <property type="entry name" value="MOFRL"/>
    <property type="match status" value="1"/>
</dbReference>
<proteinExistence type="predicted"/>
<dbReference type="Gene3D" id="3.40.1480.10">
    <property type="entry name" value="MOFRL domain"/>
    <property type="match status" value="1"/>
</dbReference>
<dbReference type="Gene3D" id="3.40.50.10180">
    <property type="entry name" value="Glycerate kinase, MOFRL-like N-terminal domain"/>
    <property type="match status" value="1"/>
</dbReference>
<gene>
    <name evidence="3" type="ORF">SAMN05443662_0342</name>
</gene>
<dbReference type="GO" id="GO:0008887">
    <property type="term" value="F:glycerate kinase activity"/>
    <property type="evidence" value="ECO:0007669"/>
    <property type="project" value="InterPro"/>
</dbReference>
<dbReference type="InterPro" id="IPR037035">
    <property type="entry name" value="GK-like_C_sf"/>
</dbReference>
<protein>
    <submittedName>
        <fullName evidence="3">Hydroxypyruvate reductase</fullName>
    </submittedName>
</protein>
<dbReference type="AlphaFoldDB" id="A0A1N6DQ91"/>
<dbReference type="InterPro" id="IPR007835">
    <property type="entry name" value="MOFRL"/>
</dbReference>
<dbReference type="Pfam" id="PF13660">
    <property type="entry name" value="DUF4147"/>
    <property type="match status" value="1"/>
</dbReference>
<dbReference type="PANTHER" id="PTHR12227:SF0">
    <property type="entry name" value="GLYCERATE KINASE"/>
    <property type="match status" value="1"/>
</dbReference>
<evidence type="ECO:0000313" key="4">
    <source>
        <dbReference type="Proteomes" id="UP000198461"/>
    </source>
</evidence>
<dbReference type="STRING" id="364032.SAMN05443662_0342"/>
<evidence type="ECO:0000313" key="3">
    <source>
        <dbReference type="EMBL" id="SIN72962.1"/>
    </source>
</evidence>
<dbReference type="InterPro" id="IPR038614">
    <property type="entry name" value="GK_N_sf"/>
</dbReference>
<accession>A0A1N6DQ91</accession>
<dbReference type="EMBL" id="FSRE01000001">
    <property type="protein sequence ID" value="SIN72962.1"/>
    <property type="molecule type" value="Genomic_DNA"/>
</dbReference>
<dbReference type="InterPro" id="IPR039760">
    <property type="entry name" value="MOFRL_protein"/>
</dbReference>
<evidence type="ECO:0000259" key="1">
    <source>
        <dbReference type="Pfam" id="PF05161"/>
    </source>
</evidence>
<feature type="domain" description="MOFRL" evidence="1">
    <location>
        <begin position="309"/>
        <end position="412"/>
    </location>
</feature>
<keyword evidence="3" id="KW-0670">Pyruvate</keyword>